<keyword evidence="1" id="KW-0812">Transmembrane</keyword>
<dbReference type="EMBL" id="CAADFM010000142">
    <property type="protein sequence ID" value="VFK16288.1"/>
    <property type="molecule type" value="Genomic_DNA"/>
</dbReference>
<evidence type="ECO:0000313" key="3">
    <source>
        <dbReference type="EMBL" id="VFK31639.1"/>
    </source>
</evidence>
<accession>A0A450WH15</accession>
<dbReference type="AlphaFoldDB" id="A0A450WH15"/>
<reference evidence="2" key="1">
    <citation type="submission" date="2019-02" db="EMBL/GenBank/DDBJ databases">
        <authorList>
            <person name="Gruber-Vodicka R. H."/>
            <person name="Seah K. B. B."/>
        </authorList>
    </citation>
    <scope>NUCLEOTIDE SEQUENCE</scope>
    <source>
        <strain evidence="2">BECK_S312</strain>
        <strain evidence="3">BECK_S426</strain>
    </source>
</reference>
<protein>
    <submittedName>
        <fullName evidence="2">Uncharacterized protein</fullName>
    </submittedName>
</protein>
<dbReference type="EMBL" id="CAADFP010000144">
    <property type="protein sequence ID" value="VFK31639.1"/>
    <property type="molecule type" value="Genomic_DNA"/>
</dbReference>
<proteinExistence type="predicted"/>
<keyword evidence="1" id="KW-0472">Membrane</keyword>
<gene>
    <name evidence="2" type="ORF">BECKLPF1236A_GA0070988_101427</name>
    <name evidence="3" type="ORF">BECKLPF1236C_GA0070990_101448</name>
</gene>
<evidence type="ECO:0000256" key="1">
    <source>
        <dbReference type="SAM" id="Phobius"/>
    </source>
</evidence>
<name>A0A450WH15_9GAMM</name>
<keyword evidence="1" id="KW-1133">Transmembrane helix</keyword>
<sequence>MYDFAPEGHLILLPQPGKSETKKVDEISLLWILGFLIILFRIFRESDYFVSVYSNMQDIVQITSATPIRDIIRRFRWLFYSKHSDWIEYILDEELPFIEKAMKEFIGELGKIHSKSTKWEARFFIGHPPFIQFYDLGRKNWANYYDMNEIDRRYIDFKIAQWLEDA</sequence>
<evidence type="ECO:0000313" key="2">
    <source>
        <dbReference type="EMBL" id="VFK16288.1"/>
    </source>
</evidence>
<organism evidence="2">
    <name type="scientific">Candidatus Kentrum sp. LPFa</name>
    <dbReference type="NCBI Taxonomy" id="2126335"/>
    <lineage>
        <taxon>Bacteria</taxon>
        <taxon>Pseudomonadati</taxon>
        <taxon>Pseudomonadota</taxon>
        <taxon>Gammaproteobacteria</taxon>
        <taxon>Candidatus Kentrum</taxon>
    </lineage>
</organism>
<feature type="transmembrane region" description="Helical" evidence="1">
    <location>
        <begin position="27"/>
        <end position="43"/>
    </location>
</feature>